<name>A0ABR9S130_9BURK</name>
<accession>A0ABR9S130</accession>
<proteinExistence type="predicted"/>
<dbReference type="InterPro" id="IPR022548">
    <property type="entry name" value="DUF2846"/>
</dbReference>
<evidence type="ECO:0000259" key="2">
    <source>
        <dbReference type="Pfam" id="PF11008"/>
    </source>
</evidence>
<dbReference type="RefSeq" id="WP_193675843.1">
    <property type="nucleotide sequence ID" value="NZ_JADDIV010000002.1"/>
</dbReference>
<comment type="caution">
    <text evidence="3">The sequence shown here is derived from an EMBL/GenBank/DDBJ whole genome shotgun (WGS) entry which is preliminary data.</text>
</comment>
<reference evidence="3 4" key="1">
    <citation type="submission" date="2020-10" db="EMBL/GenBank/DDBJ databases">
        <title>Ramlibacter sp. HM2 16S ribosomal RNA gene Genome sequencing and assembly.</title>
        <authorList>
            <person name="Kang M."/>
        </authorList>
    </citation>
    <scope>NUCLEOTIDE SEQUENCE [LARGE SCALE GENOMIC DNA]</scope>
    <source>
        <strain evidence="3 4">HM2</strain>
    </source>
</reference>
<feature type="chain" id="PRO_5045246952" evidence="1">
    <location>
        <begin position="25"/>
        <end position="149"/>
    </location>
</feature>
<dbReference type="PIRSF" id="PIRSF012335">
    <property type="entry name" value="UCP012335"/>
    <property type="match status" value="1"/>
</dbReference>
<feature type="domain" description="DUF2846" evidence="2">
    <location>
        <begin position="39"/>
        <end position="118"/>
    </location>
</feature>
<dbReference type="PROSITE" id="PS51257">
    <property type="entry name" value="PROKAR_LIPOPROTEIN"/>
    <property type="match status" value="1"/>
</dbReference>
<evidence type="ECO:0000313" key="4">
    <source>
        <dbReference type="Proteomes" id="UP000806285"/>
    </source>
</evidence>
<dbReference type="InterPro" id="IPR016596">
    <property type="entry name" value="UCP012335"/>
</dbReference>
<dbReference type="Pfam" id="PF11008">
    <property type="entry name" value="DUF2846"/>
    <property type="match status" value="1"/>
</dbReference>
<keyword evidence="1" id="KW-0732">Signal</keyword>
<evidence type="ECO:0000256" key="1">
    <source>
        <dbReference type="SAM" id="SignalP"/>
    </source>
</evidence>
<keyword evidence="4" id="KW-1185">Reference proteome</keyword>
<feature type="signal peptide" evidence="1">
    <location>
        <begin position="1"/>
        <end position="24"/>
    </location>
</feature>
<dbReference type="EMBL" id="JADDIV010000002">
    <property type="protein sequence ID" value="MBE7367221.1"/>
    <property type="molecule type" value="Genomic_DNA"/>
</dbReference>
<protein>
    <submittedName>
        <fullName evidence="3">DUF2846 domain-containing protein</fullName>
    </submittedName>
</protein>
<evidence type="ECO:0000313" key="3">
    <source>
        <dbReference type="EMBL" id="MBE7367221.1"/>
    </source>
</evidence>
<sequence length="149" mass="15725">MRRSFLKLAFAATALALVSGCATGVKHDQMASSMPSLKAGHGRIYFLRSASMLGAAVQPDIRLSGQVVGQSKPGGFFYVDRPAGNYVASTSTETEKTVSFNLQAGETKYIRSSIGFGVMVGRVVLEPETPEKAKAELGSLSYTGTVAAR</sequence>
<gene>
    <name evidence="3" type="ORF">IM787_06575</name>
</gene>
<organism evidence="3 4">
    <name type="scientific">Ramlibacter pallidus</name>
    <dbReference type="NCBI Taxonomy" id="2780087"/>
    <lineage>
        <taxon>Bacteria</taxon>
        <taxon>Pseudomonadati</taxon>
        <taxon>Pseudomonadota</taxon>
        <taxon>Betaproteobacteria</taxon>
        <taxon>Burkholderiales</taxon>
        <taxon>Comamonadaceae</taxon>
        <taxon>Ramlibacter</taxon>
    </lineage>
</organism>
<dbReference type="Proteomes" id="UP000806285">
    <property type="component" value="Unassembled WGS sequence"/>
</dbReference>